<evidence type="ECO:0000313" key="1">
    <source>
        <dbReference type="EMBL" id="KAG7604607.1"/>
    </source>
</evidence>
<gene>
    <name evidence="1" type="ORF">ISN45_At05g036790</name>
</gene>
<sequence>MTVEVSPHGACYGSYCHWELDFLHHGGVNGG</sequence>
<evidence type="ECO:0000313" key="2">
    <source>
        <dbReference type="Proteomes" id="UP000694240"/>
    </source>
</evidence>
<comment type="caution">
    <text evidence="1">The sequence shown here is derived from an EMBL/GenBank/DDBJ whole genome shotgun (WGS) entry which is preliminary data.</text>
</comment>
<accession>A0A8T2CY69</accession>
<dbReference type="AlphaFoldDB" id="A0A8T2CY69"/>
<keyword evidence="2" id="KW-1185">Reference proteome</keyword>
<proteinExistence type="predicted"/>
<protein>
    <submittedName>
        <fullName evidence="1">Uncharacterized protein</fullName>
    </submittedName>
</protein>
<dbReference type="Proteomes" id="UP000694240">
    <property type="component" value="Chromosome 5"/>
</dbReference>
<dbReference type="EMBL" id="JAEFBK010000005">
    <property type="protein sequence ID" value="KAG7604607.1"/>
    <property type="molecule type" value="Genomic_DNA"/>
</dbReference>
<name>A0A8T2CY69_9BRAS</name>
<reference evidence="1 2" key="1">
    <citation type="submission" date="2020-12" db="EMBL/GenBank/DDBJ databases">
        <title>Concerted genomic and epigenomic changes stabilize Arabidopsis allopolyploids.</title>
        <authorList>
            <person name="Chen Z."/>
        </authorList>
    </citation>
    <scope>NUCLEOTIDE SEQUENCE [LARGE SCALE GENOMIC DNA]</scope>
    <source>
        <strain evidence="1">Allo738</strain>
        <tissue evidence="1">Leaf</tissue>
    </source>
</reference>
<organism evidence="1 2">
    <name type="scientific">Arabidopsis thaliana x Arabidopsis arenosa</name>
    <dbReference type="NCBI Taxonomy" id="1240361"/>
    <lineage>
        <taxon>Eukaryota</taxon>
        <taxon>Viridiplantae</taxon>
        <taxon>Streptophyta</taxon>
        <taxon>Embryophyta</taxon>
        <taxon>Tracheophyta</taxon>
        <taxon>Spermatophyta</taxon>
        <taxon>Magnoliopsida</taxon>
        <taxon>eudicotyledons</taxon>
        <taxon>Gunneridae</taxon>
        <taxon>Pentapetalae</taxon>
        <taxon>rosids</taxon>
        <taxon>malvids</taxon>
        <taxon>Brassicales</taxon>
        <taxon>Brassicaceae</taxon>
        <taxon>Camelineae</taxon>
        <taxon>Arabidopsis</taxon>
    </lineage>
</organism>